<organism evidence="3">
    <name type="scientific">uncultured Desulfobacterium sp</name>
    <dbReference type="NCBI Taxonomy" id="201089"/>
    <lineage>
        <taxon>Bacteria</taxon>
        <taxon>Pseudomonadati</taxon>
        <taxon>Thermodesulfobacteriota</taxon>
        <taxon>Desulfobacteria</taxon>
        <taxon>Desulfobacterales</taxon>
        <taxon>Desulfobacteriaceae</taxon>
        <taxon>Desulfobacterium</taxon>
        <taxon>environmental samples</taxon>
    </lineage>
</organism>
<keyword evidence="1" id="KW-0175">Coiled coil</keyword>
<evidence type="ECO:0000256" key="1">
    <source>
        <dbReference type="SAM" id="Coils"/>
    </source>
</evidence>
<dbReference type="PANTHER" id="PTHR39639:SF1">
    <property type="entry name" value="DUF262 DOMAIN-CONTAINING PROTEIN"/>
    <property type="match status" value="1"/>
</dbReference>
<dbReference type="InterPro" id="IPR004919">
    <property type="entry name" value="GmrSD_N"/>
</dbReference>
<protein>
    <recommendedName>
        <fullName evidence="2">GmrSD restriction endonucleases N-terminal domain-containing protein</fullName>
    </recommendedName>
</protein>
<dbReference type="Pfam" id="PF03235">
    <property type="entry name" value="GmrSD_N"/>
    <property type="match status" value="1"/>
</dbReference>
<feature type="domain" description="GmrSD restriction endonucleases N-terminal" evidence="2">
    <location>
        <begin position="41"/>
        <end position="195"/>
    </location>
</feature>
<gene>
    <name evidence="3" type="ORF">PITCH_A2190002</name>
</gene>
<proteinExistence type="predicted"/>
<dbReference type="AlphaFoldDB" id="A0A445MXN2"/>
<reference evidence="3" key="1">
    <citation type="submission" date="2018-01" db="EMBL/GenBank/DDBJ databases">
        <authorList>
            <person name="Regsiter A."/>
            <person name="William W."/>
        </authorList>
    </citation>
    <scope>NUCLEOTIDE SEQUENCE</scope>
    <source>
        <strain evidence="3">TRIP AH-1</strain>
    </source>
</reference>
<dbReference type="PANTHER" id="PTHR39639">
    <property type="entry name" value="CHROMOSOME 16, WHOLE GENOME SHOTGUN SEQUENCE"/>
    <property type="match status" value="1"/>
</dbReference>
<sequence length="374" mass="43105">MLSEVALTDKIKKKQKLDAEIADARNEIRTDKLDISYGELANLYENDELIIKPEYQRLFRWNPTQKTRFIESILLGFPTPAIFVAEDAQGVWELVDGLQRVSTVFEFMGSLKNPDGKLYPASRLVKADRKPRLPSMEDILFKNLSLKARLSIKRAGCRVEVIKTGSKPTMKYEVFERLNTGGSGLTAQEVRNCIFRATNPDFMDWIERLSAYGPFRDNLGLSEFQLNSMFDRSLILRFFTIKNAYNEFEHDVEPFITDFVREVLESKRDFDMTHEEKLFKETFKLIGRALGEDSWRHCRKGKHKGPLSVYVFEAVATGVAVNIDLIRELGTDELKDRIVEFKEAQQFVNNTGPGANIKSKMRGRIEFAHNFFAM</sequence>
<evidence type="ECO:0000259" key="2">
    <source>
        <dbReference type="Pfam" id="PF03235"/>
    </source>
</evidence>
<evidence type="ECO:0000313" key="3">
    <source>
        <dbReference type="EMBL" id="SPD74228.1"/>
    </source>
</evidence>
<name>A0A445MXN2_9BACT</name>
<feature type="coiled-coil region" evidence="1">
    <location>
        <begin position="7"/>
        <end position="34"/>
    </location>
</feature>
<dbReference type="EMBL" id="OJIN01000134">
    <property type="protein sequence ID" value="SPD74228.1"/>
    <property type="molecule type" value="Genomic_DNA"/>
</dbReference>
<accession>A0A445MXN2</accession>